<dbReference type="WBParaSite" id="JU765_v2.g12714.t1">
    <property type="protein sequence ID" value="JU765_v2.g12714.t1"/>
    <property type="gene ID" value="JU765_v2.g12714"/>
</dbReference>
<sequence length="372" mass="42928">MVFSADLKALSKLKDSGLSLLPHQVDGVKKILSWFENGHGGILADEMGLGKTCQVVCSMVLLVNKLKNPKFVVICPLSVIEHWENEIMRFGCGQLKLFIYKGSKITRDELEKDLKSKQWNICLTTYTPFRLDNERFDFPIDVFVIDEAHAVKNQVSLLHQTVCERNAKFHLLLTGTPIQNDLDEFYSLLSLADPEKYPEDEKEQFLMEKKDKLVEKLKDATEKYVFRRLKTEVCKNLPSIQEVVLHHGLTKFQRDLYNAILVSNREFFKATKAPRQSLLSLLVQLRKAVSHPYLFQGVEPEPFTEGEHLFTASGKFMVLDKLLQFLKRNGHRCLIFSQYARTLQILADALTFRGYIYEHFDGSTKAEERFKS</sequence>
<organism evidence="1 2">
    <name type="scientific">Panagrolaimus sp. JU765</name>
    <dbReference type="NCBI Taxonomy" id="591449"/>
    <lineage>
        <taxon>Eukaryota</taxon>
        <taxon>Metazoa</taxon>
        <taxon>Ecdysozoa</taxon>
        <taxon>Nematoda</taxon>
        <taxon>Chromadorea</taxon>
        <taxon>Rhabditida</taxon>
        <taxon>Tylenchina</taxon>
        <taxon>Panagrolaimomorpha</taxon>
        <taxon>Panagrolaimoidea</taxon>
        <taxon>Panagrolaimidae</taxon>
        <taxon>Panagrolaimus</taxon>
    </lineage>
</organism>
<dbReference type="Proteomes" id="UP000887576">
    <property type="component" value="Unplaced"/>
</dbReference>
<evidence type="ECO:0000313" key="1">
    <source>
        <dbReference type="Proteomes" id="UP000887576"/>
    </source>
</evidence>
<reference evidence="2" key="1">
    <citation type="submission" date="2022-11" db="UniProtKB">
        <authorList>
            <consortium name="WormBaseParasite"/>
        </authorList>
    </citation>
    <scope>IDENTIFICATION</scope>
</reference>
<evidence type="ECO:0000313" key="2">
    <source>
        <dbReference type="WBParaSite" id="JU765_v2.g12714.t1"/>
    </source>
</evidence>
<proteinExistence type="predicted"/>
<name>A0AC34Q477_9BILA</name>
<accession>A0AC34Q477</accession>
<protein>
    <submittedName>
        <fullName evidence="2">Helicase ATP-binding domain-containing protein</fullName>
    </submittedName>
</protein>